<dbReference type="InterPro" id="IPR036770">
    <property type="entry name" value="Ankyrin_rpt-contain_sf"/>
</dbReference>
<evidence type="ECO:0000313" key="5">
    <source>
        <dbReference type="EMBL" id="TDH64887.1"/>
    </source>
</evidence>
<dbReference type="Pfam" id="PF00536">
    <property type="entry name" value="SAM_1"/>
    <property type="match status" value="1"/>
</dbReference>
<feature type="repeat" description="ANK" evidence="3">
    <location>
        <begin position="179"/>
        <end position="211"/>
    </location>
</feature>
<dbReference type="Proteomes" id="UP000294530">
    <property type="component" value="Unassembled WGS sequence"/>
</dbReference>
<gene>
    <name evidence="5" type="ORF">CCR75_000242</name>
</gene>
<dbReference type="InterPro" id="IPR013761">
    <property type="entry name" value="SAM/pointed_sf"/>
</dbReference>
<dbReference type="PANTHER" id="PTHR24198">
    <property type="entry name" value="ANKYRIN REPEAT AND PROTEIN KINASE DOMAIN-CONTAINING PROTEIN"/>
    <property type="match status" value="1"/>
</dbReference>
<dbReference type="SUPFAM" id="SSF48403">
    <property type="entry name" value="Ankyrin repeat"/>
    <property type="match status" value="1"/>
</dbReference>
<organism evidence="5 6">
    <name type="scientific">Bremia lactucae</name>
    <name type="common">Lettuce downy mildew</name>
    <dbReference type="NCBI Taxonomy" id="4779"/>
    <lineage>
        <taxon>Eukaryota</taxon>
        <taxon>Sar</taxon>
        <taxon>Stramenopiles</taxon>
        <taxon>Oomycota</taxon>
        <taxon>Peronosporomycetes</taxon>
        <taxon>Peronosporales</taxon>
        <taxon>Peronosporaceae</taxon>
        <taxon>Bremia</taxon>
    </lineage>
</organism>
<dbReference type="EMBL" id="SHOA02000002">
    <property type="protein sequence ID" value="TDH64887.1"/>
    <property type="molecule type" value="Genomic_DNA"/>
</dbReference>
<dbReference type="PROSITE" id="PS50088">
    <property type="entry name" value="ANK_REPEAT"/>
    <property type="match status" value="2"/>
</dbReference>
<dbReference type="Pfam" id="PF13637">
    <property type="entry name" value="Ank_4"/>
    <property type="match status" value="1"/>
</dbReference>
<accession>A0A976FDF5</accession>
<dbReference type="SMART" id="SM00454">
    <property type="entry name" value="SAM"/>
    <property type="match status" value="1"/>
</dbReference>
<dbReference type="GeneID" id="94344021"/>
<dbReference type="Gene3D" id="1.25.40.20">
    <property type="entry name" value="Ankyrin repeat-containing domain"/>
    <property type="match status" value="2"/>
</dbReference>
<keyword evidence="1" id="KW-0677">Repeat</keyword>
<dbReference type="SMART" id="SM00248">
    <property type="entry name" value="ANK"/>
    <property type="match status" value="6"/>
</dbReference>
<evidence type="ECO:0000256" key="3">
    <source>
        <dbReference type="PROSITE-ProRule" id="PRU00023"/>
    </source>
</evidence>
<sequence length="593" mass="66622">MLPICDNRNQDAIGTISRMIFEFCAKFNQEQIEKKQKYISEFFDGVVKAHIGPKNSRTWRQELETMRVDEVGQPSCRTAPLPLTLIRFDRARRIGLMNRVVQLPLSANAPPILENYTLGDVLICKANRGKLLEVEHLVKALHADHGCSALHGAAASGQLEMVQWMGKQVTVDWSAMDHDDQTALHYAAFYGHLEVVQYLVENGAPLDAPDKFGRLAHCSAAINGHLDVVSYLLEECLSPIDINAVDEYGGTCLHWAASKGRKEVIQYLCMKGIDIHITSYDNKTAYQIAKDKHKQKCVQFLKNWYETAQKFVHAAEVGDDEEIARIIADINGAYPLRFIRDKNGKNAMHFAAEYGHLSTLKLLCDHFTVWTDVDKFGRNALHSAALGGNKECAYWLIRKAQDSSEFLSLTLTNKSPSRCAFEAGHSSLANYLQAWEEGNDEYSTNDEKSTLLLDTTVGEGEDSFASRSRNIETVYNWLKFFKMEEYAQYFEKDGFDTLRGVATIDEDDLIDMKVKKGHRRVVLSHIEELRNQLTLLDESAEATGTEPLSSPTLSMLPAITKQSSISSIVSTEGISYRHERRGSVTAPLLQSDV</sequence>
<dbReference type="SUPFAM" id="SSF47769">
    <property type="entry name" value="SAM/Pointed domain"/>
    <property type="match status" value="1"/>
</dbReference>
<keyword evidence="2 3" id="KW-0040">ANK repeat</keyword>
<comment type="caution">
    <text evidence="5">The sequence shown here is derived from an EMBL/GenBank/DDBJ whole genome shotgun (WGS) entry which is preliminary data.</text>
</comment>
<dbReference type="AlphaFoldDB" id="A0A976FDF5"/>
<dbReference type="KEGG" id="blac:94344021"/>
<dbReference type="PROSITE" id="PS50297">
    <property type="entry name" value="ANK_REP_REGION"/>
    <property type="match status" value="2"/>
</dbReference>
<dbReference type="RefSeq" id="XP_067814386.1">
    <property type="nucleotide sequence ID" value="XM_067958350.1"/>
</dbReference>
<feature type="domain" description="SAM" evidence="4">
    <location>
        <begin position="469"/>
        <end position="532"/>
    </location>
</feature>
<proteinExistence type="predicted"/>
<dbReference type="InterPro" id="IPR001660">
    <property type="entry name" value="SAM"/>
</dbReference>
<reference evidence="5 6" key="1">
    <citation type="journal article" date="2021" name="Genome Biol.">
        <title>AFLAP: assembly-free linkage analysis pipeline using k-mers from genome sequencing data.</title>
        <authorList>
            <person name="Fletcher K."/>
            <person name="Zhang L."/>
            <person name="Gil J."/>
            <person name="Han R."/>
            <person name="Cavanaugh K."/>
            <person name="Michelmore R."/>
        </authorList>
    </citation>
    <scope>NUCLEOTIDE SEQUENCE [LARGE SCALE GENOMIC DNA]</scope>
    <source>
        <strain evidence="5 6">SF5</strain>
    </source>
</reference>
<name>A0A976FDF5_BRELC</name>
<evidence type="ECO:0000256" key="2">
    <source>
        <dbReference type="ARBA" id="ARBA00023043"/>
    </source>
</evidence>
<keyword evidence="6" id="KW-1185">Reference proteome</keyword>
<dbReference type="InterPro" id="IPR002110">
    <property type="entry name" value="Ankyrin_rpt"/>
</dbReference>
<evidence type="ECO:0000259" key="4">
    <source>
        <dbReference type="PROSITE" id="PS50105"/>
    </source>
</evidence>
<dbReference type="PANTHER" id="PTHR24198:SF194">
    <property type="entry name" value="INVERSIN-A"/>
    <property type="match status" value="1"/>
</dbReference>
<protein>
    <recommendedName>
        <fullName evidence="4">SAM domain-containing protein</fullName>
    </recommendedName>
</protein>
<evidence type="ECO:0000313" key="6">
    <source>
        <dbReference type="Proteomes" id="UP000294530"/>
    </source>
</evidence>
<dbReference type="PROSITE" id="PS50105">
    <property type="entry name" value="SAM_DOMAIN"/>
    <property type="match status" value="1"/>
</dbReference>
<feature type="repeat" description="ANK" evidence="3">
    <location>
        <begin position="248"/>
        <end position="280"/>
    </location>
</feature>
<dbReference type="Gene3D" id="1.10.150.50">
    <property type="entry name" value="Transcription Factor, Ets-1"/>
    <property type="match status" value="1"/>
</dbReference>
<dbReference type="Pfam" id="PF12796">
    <property type="entry name" value="Ank_2"/>
    <property type="match status" value="2"/>
</dbReference>
<evidence type="ECO:0000256" key="1">
    <source>
        <dbReference type="ARBA" id="ARBA00022737"/>
    </source>
</evidence>